<comment type="caution">
    <text evidence="2">The sequence shown here is derived from an EMBL/GenBank/DDBJ whole genome shotgun (WGS) entry which is preliminary data.</text>
</comment>
<dbReference type="AlphaFoldDB" id="A0AAN8DHS2"/>
<gene>
    <name evidence="2" type="ORF">CgunFtcFv8_019676</name>
</gene>
<protein>
    <recommendedName>
        <fullName evidence="4">Secreted peptide</fullName>
    </recommendedName>
</protein>
<dbReference type="EMBL" id="JAURVH010001522">
    <property type="protein sequence ID" value="KAK5922409.1"/>
    <property type="molecule type" value="Genomic_DNA"/>
</dbReference>
<feature type="chain" id="PRO_5043026727" description="Secreted peptide" evidence="1">
    <location>
        <begin position="20"/>
        <end position="104"/>
    </location>
</feature>
<organism evidence="2 3">
    <name type="scientific">Champsocephalus gunnari</name>
    <name type="common">Mackerel icefish</name>
    <dbReference type="NCBI Taxonomy" id="52237"/>
    <lineage>
        <taxon>Eukaryota</taxon>
        <taxon>Metazoa</taxon>
        <taxon>Chordata</taxon>
        <taxon>Craniata</taxon>
        <taxon>Vertebrata</taxon>
        <taxon>Euteleostomi</taxon>
        <taxon>Actinopterygii</taxon>
        <taxon>Neopterygii</taxon>
        <taxon>Teleostei</taxon>
        <taxon>Neoteleostei</taxon>
        <taxon>Acanthomorphata</taxon>
        <taxon>Eupercaria</taxon>
        <taxon>Perciformes</taxon>
        <taxon>Notothenioidei</taxon>
        <taxon>Channichthyidae</taxon>
        <taxon>Champsocephalus</taxon>
    </lineage>
</organism>
<dbReference type="Proteomes" id="UP001331515">
    <property type="component" value="Unassembled WGS sequence"/>
</dbReference>
<feature type="signal peptide" evidence="1">
    <location>
        <begin position="1"/>
        <end position="19"/>
    </location>
</feature>
<sequence>MVVVVVVVVFMVMVVLVTLDHGNHKPRAPRWTRHLLSLQCGGLLLGVRLRGQRGFGWGHGFSGFCPKTFAVTVLQRVLVVAGGLALVWQVVHVLPPVCCCVAAV</sequence>
<keyword evidence="3" id="KW-1185">Reference proteome</keyword>
<evidence type="ECO:0000256" key="1">
    <source>
        <dbReference type="SAM" id="SignalP"/>
    </source>
</evidence>
<proteinExistence type="predicted"/>
<keyword evidence="1" id="KW-0732">Signal</keyword>
<accession>A0AAN8DHS2</accession>
<name>A0AAN8DHS2_CHAGU</name>
<reference evidence="2 3" key="1">
    <citation type="journal article" date="2023" name="Mol. Biol. Evol.">
        <title>Genomics of Secondarily Temperate Adaptation in the Only Non-Antarctic Icefish.</title>
        <authorList>
            <person name="Rivera-Colon A.G."/>
            <person name="Rayamajhi N."/>
            <person name="Minhas B.F."/>
            <person name="Madrigal G."/>
            <person name="Bilyk K.T."/>
            <person name="Yoon V."/>
            <person name="Hune M."/>
            <person name="Gregory S."/>
            <person name="Cheng C.H.C."/>
            <person name="Catchen J.M."/>
        </authorList>
    </citation>
    <scope>NUCLEOTIDE SEQUENCE [LARGE SCALE GENOMIC DNA]</scope>
    <source>
        <tissue evidence="2">White muscle</tissue>
    </source>
</reference>
<evidence type="ECO:0000313" key="3">
    <source>
        <dbReference type="Proteomes" id="UP001331515"/>
    </source>
</evidence>
<evidence type="ECO:0000313" key="2">
    <source>
        <dbReference type="EMBL" id="KAK5922409.1"/>
    </source>
</evidence>
<evidence type="ECO:0008006" key="4">
    <source>
        <dbReference type="Google" id="ProtNLM"/>
    </source>
</evidence>